<reference evidence="12 13" key="1">
    <citation type="journal article" date="2012" name="PLoS Pathog.">
        <title>Diverse lifestyles and strategies of plant pathogenesis encoded in the genomes of eighteen Dothideomycetes fungi.</title>
        <authorList>
            <person name="Ohm R.A."/>
            <person name="Feau N."/>
            <person name="Henrissat B."/>
            <person name="Schoch C.L."/>
            <person name="Horwitz B.A."/>
            <person name="Barry K.W."/>
            <person name="Condon B.J."/>
            <person name="Copeland A.C."/>
            <person name="Dhillon B."/>
            <person name="Glaser F."/>
            <person name="Hesse C.N."/>
            <person name="Kosti I."/>
            <person name="LaButti K."/>
            <person name="Lindquist E.A."/>
            <person name="Lucas S."/>
            <person name="Salamov A.A."/>
            <person name="Bradshaw R.E."/>
            <person name="Ciuffetti L."/>
            <person name="Hamelin R.C."/>
            <person name="Kema G.H.J."/>
            <person name="Lawrence C."/>
            <person name="Scott J.A."/>
            <person name="Spatafora J.W."/>
            <person name="Turgeon B.G."/>
            <person name="de Wit P.J.G.M."/>
            <person name="Zhong S."/>
            <person name="Goodwin S.B."/>
            <person name="Grigoriev I.V."/>
        </authorList>
    </citation>
    <scope>NUCLEOTIDE SEQUENCE [LARGE SCALE GENOMIC DNA]</scope>
    <source>
        <strain evidence="12 13">CIRAD86</strain>
    </source>
</reference>
<dbReference type="InterPro" id="IPR011009">
    <property type="entry name" value="Kinase-like_dom_sf"/>
</dbReference>
<dbReference type="PROSITE" id="PS50011">
    <property type="entry name" value="PROTEIN_KINASE_DOM"/>
    <property type="match status" value="1"/>
</dbReference>
<feature type="region of interest" description="Disordered" evidence="9">
    <location>
        <begin position="1"/>
        <end position="24"/>
    </location>
</feature>
<evidence type="ECO:0000313" key="12">
    <source>
        <dbReference type="EMBL" id="EME81486.1"/>
    </source>
</evidence>
<dbReference type="GO" id="GO:0035556">
    <property type="term" value="P:intracellular signal transduction"/>
    <property type="evidence" value="ECO:0007669"/>
    <property type="project" value="TreeGrafter"/>
</dbReference>
<dbReference type="EC" id="2.7.11.1" evidence="1"/>
<dbReference type="SUPFAM" id="SSF56112">
    <property type="entry name" value="Protein kinase-like (PK-like)"/>
    <property type="match status" value="1"/>
</dbReference>
<evidence type="ECO:0000259" key="10">
    <source>
        <dbReference type="PROSITE" id="PS50011"/>
    </source>
</evidence>
<evidence type="ECO:0000256" key="1">
    <source>
        <dbReference type="ARBA" id="ARBA00012513"/>
    </source>
</evidence>
<evidence type="ECO:0000256" key="9">
    <source>
        <dbReference type="SAM" id="MobiDB-lite"/>
    </source>
</evidence>
<keyword evidence="3" id="KW-0808">Transferase</keyword>
<feature type="compositionally biased region" description="Basic and acidic residues" evidence="9">
    <location>
        <begin position="124"/>
        <end position="134"/>
    </location>
</feature>
<dbReference type="eggNOG" id="KOG0605">
    <property type="taxonomic scope" value="Eukaryota"/>
</dbReference>
<feature type="compositionally biased region" description="Low complexity" evidence="9">
    <location>
        <begin position="100"/>
        <end position="119"/>
    </location>
</feature>
<evidence type="ECO:0000256" key="6">
    <source>
        <dbReference type="ARBA" id="ARBA00022840"/>
    </source>
</evidence>
<keyword evidence="4" id="KW-0547">Nucleotide-binding</keyword>
<evidence type="ECO:0000256" key="8">
    <source>
        <dbReference type="ARBA" id="ARBA00048679"/>
    </source>
</evidence>
<keyword evidence="13" id="KW-1185">Reference proteome</keyword>
<dbReference type="Gene3D" id="3.30.200.20">
    <property type="entry name" value="Phosphorylase Kinase, domain 1"/>
    <property type="match status" value="1"/>
</dbReference>
<evidence type="ECO:0000256" key="5">
    <source>
        <dbReference type="ARBA" id="ARBA00022777"/>
    </source>
</evidence>
<evidence type="ECO:0000256" key="7">
    <source>
        <dbReference type="ARBA" id="ARBA00047899"/>
    </source>
</evidence>
<protein>
    <recommendedName>
        <fullName evidence="1">non-specific serine/threonine protein kinase</fullName>
        <ecNumber evidence="1">2.7.11.1</ecNumber>
    </recommendedName>
</protein>
<dbReference type="InterPro" id="IPR000961">
    <property type="entry name" value="AGC-kinase_C"/>
</dbReference>
<keyword evidence="6" id="KW-0067">ATP-binding</keyword>
<dbReference type="HOGENOM" id="CLU_000288_19_1_1"/>
<dbReference type="PANTHER" id="PTHR24356:SF400">
    <property type="entry name" value="SERINE_THREONINE-PROTEIN KINASE CBK1"/>
    <property type="match status" value="1"/>
</dbReference>
<feature type="region of interest" description="Disordered" evidence="9">
    <location>
        <begin position="36"/>
        <end position="141"/>
    </location>
</feature>
<dbReference type="InterPro" id="IPR000719">
    <property type="entry name" value="Prot_kinase_dom"/>
</dbReference>
<organism evidence="12 13">
    <name type="scientific">Pseudocercospora fijiensis (strain CIRAD86)</name>
    <name type="common">Black leaf streak disease fungus</name>
    <name type="synonym">Mycosphaerella fijiensis</name>
    <dbReference type="NCBI Taxonomy" id="383855"/>
    <lineage>
        <taxon>Eukaryota</taxon>
        <taxon>Fungi</taxon>
        <taxon>Dikarya</taxon>
        <taxon>Ascomycota</taxon>
        <taxon>Pezizomycotina</taxon>
        <taxon>Dothideomycetes</taxon>
        <taxon>Dothideomycetidae</taxon>
        <taxon>Mycosphaerellales</taxon>
        <taxon>Mycosphaerellaceae</taxon>
        <taxon>Pseudocercospora</taxon>
    </lineage>
</organism>
<dbReference type="Pfam" id="PF00069">
    <property type="entry name" value="Pkinase"/>
    <property type="match status" value="1"/>
</dbReference>
<evidence type="ECO:0000259" key="11">
    <source>
        <dbReference type="PROSITE" id="PS51285"/>
    </source>
</evidence>
<feature type="compositionally biased region" description="Low complexity" evidence="9">
    <location>
        <begin position="77"/>
        <end position="89"/>
    </location>
</feature>
<dbReference type="VEuPathDB" id="FungiDB:MYCFIDRAFT_189584"/>
<feature type="domain" description="AGC-kinase C-terminal" evidence="11">
    <location>
        <begin position="609"/>
        <end position="666"/>
    </location>
</feature>
<dbReference type="PROSITE" id="PS51285">
    <property type="entry name" value="AGC_KINASE_CTER"/>
    <property type="match status" value="1"/>
</dbReference>
<keyword evidence="5" id="KW-0418">Kinase</keyword>
<dbReference type="GeneID" id="19335087"/>
<dbReference type="GO" id="GO:0005524">
    <property type="term" value="F:ATP binding"/>
    <property type="evidence" value="ECO:0007669"/>
    <property type="project" value="UniProtKB-KW"/>
</dbReference>
<evidence type="ECO:0000256" key="3">
    <source>
        <dbReference type="ARBA" id="ARBA00022679"/>
    </source>
</evidence>
<dbReference type="InterPro" id="IPR050236">
    <property type="entry name" value="Ser_Thr_kinase_AGC"/>
</dbReference>
<name>M3AA30_PSEFD</name>
<gene>
    <name evidence="12" type="ORF">MYCFIDRAFT_189584</name>
</gene>
<dbReference type="SMART" id="SM00220">
    <property type="entry name" value="S_TKc"/>
    <property type="match status" value="1"/>
</dbReference>
<comment type="catalytic activity">
    <reaction evidence="8">
        <text>L-seryl-[protein] + ATP = O-phospho-L-seryl-[protein] + ADP + H(+)</text>
        <dbReference type="Rhea" id="RHEA:17989"/>
        <dbReference type="Rhea" id="RHEA-COMP:9863"/>
        <dbReference type="Rhea" id="RHEA-COMP:11604"/>
        <dbReference type="ChEBI" id="CHEBI:15378"/>
        <dbReference type="ChEBI" id="CHEBI:29999"/>
        <dbReference type="ChEBI" id="CHEBI:30616"/>
        <dbReference type="ChEBI" id="CHEBI:83421"/>
        <dbReference type="ChEBI" id="CHEBI:456216"/>
        <dbReference type="EC" id="2.7.11.1"/>
    </reaction>
</comment>
<evidence type="ECO:0000256" key="2">
    <source>
        <dbReference type="ARBA" id="ARBA00022527"/>
    </source>
</evidence>
<dbReference type="OrthoDB" id="3638488at2759"/>
<feature type="compositionally biased region" description="Basic and acidic residues" evidence="9">
    <location>
        <begin position="1"/>
        <end position="12"/>
    </location>
</feature>
<dbReference type="EMBL" id="KB446560">
    <property type="protein sequence ID" value="EME81486.1"/>
    <property type="molecule type" value="Genomic_DNA"/>
</dbReference>
<dbReference type="AlphaFoldDB" id="M3AA30"/>
<proteinExistence type="predicted"/>
<feature type="region of interest" description="Disordered" evidence="9">
    <location>
        <begin position="258"/>
        <end position="277"/>
    </location>
</feature>
<accession>M3AA30</accession>
<comment type="catalytic activity">
    <reaction evidence="7">
        <text>L-threonyl-[protein] + ATP = O-phospho-L-threonyl-[protein] + ADP + H(+)</text>
        <dbReference type="Rhea" id="RHEA:46608"/>
        <dbReference type="Rhea" id="RHEA-COMP:11060"/>
        <dbReference type="Rhea" id="RHEA-COMP:11605"/>
        <dbReference type="ChEBI" id="CHEBI:15378"/>
        <dbReference type="ChEBI" id="CHEBI:30013"/>
        <dbReference type="ChEBI" id="CHEBI:30616"/>
        <dbReference type="ChEBI" id="CHEBI:61977"/>
        <dbReference type="ChEBI" id="CHEBI:456216"/>
        <dbReference type="EC" id="2.7.11.1"/>
    </reaction>
</comment>
<evidence type="ECO:0000313" key="13">
    <source>
        <dbReference type="Proteomes" id="UP000016932"/>
    </source>
</evidence>
<feature type="domain" description="Protein kinase" evidence="10">
    <location>
        <begin position="239"/>
        <end position="577"/>
    </location>
</feature>
<evidence type="ECO:0000256" key="4">
    <source>
        <dbReference type="ARBA" id="ARBA00022741"/>
    </source>
</evidence>
<dbReference type="Proteomes" id="UP000016932">
    <property type="component" value="Unassembled WGS sequence"/>
</dbReference>
<dbReference type="PANTHER" id="PTHR24356">
    <property type="entry name" value="SERINE/THREONINE-PROTEIN KINASE"/>
    <property type="match status" value="1"/>
</dbReference>
<dbReference type="KEGG" id="pfj:MYCFIDRAFT_189584"/>
<keyword evidence="2" id="KW-0723">Serine/threonine-protein kinase</keyword>
<dbReference type="RefSeq" id="XP_007928663.1">
    <property type="nucleotide sequence ID" value="XM_007930472.1"/>
</dbReference>
<dbReference type="GO" id="GO:0004674">
    <property type="term" value="F:protein serine/threonine kinase activity"/>
    <property type="evidence" value="ECO:0007669"/>
    <property type="project" value="UniProtKB-KW"/>
</dbReference>
<sequence>MSDDHATAPEPKRRSRSSRSTSKSLEALTAKLKLDNATSTVVRRSSSKKKPNVPYIHPNLDGMNGSARDVEETPALSISSSSPPSSPSSRGANAGWSPDTGTASTAATSWTTSPASSGSRNKRATPEDCQKDSKSGGTGEENILSVIEEDSGRFLLIPVQETLVDIEPSVTTVENAAAAKCALETHFYDLMMEPHSPRSIRRKKFEKKLNEIDHLRQMRVLKSTALQRHEVKGISIAGFDSIRVLGKGSFGVVRLVTERTPKSNDEPGSNENDDGIRKPLHDVFAMKVIRKSEMLRACQEGHLRAERDFLVASEGSRWVVPLIASFQDNTNLYLVMEYMIGGDFLGLLLREDVLEEEVARWYVAEMILCIEEAYKMKWIHRDVKPDNFLISASGHLKISDFGLAFNGHWAHSQTYYNSQRESLLDKVGIKITGDDQDVIDEQEMREEAAKSPQRSPRSKVDVEESAHREGLLNWRNRLERRKLARSVWSIGIILYECLYGRTPFYCDNRQKTKESIVHHHSTLQFPSNERWSRPASDSRRQLPPPSSIVVDLLQNILTDKELRLSSRQYRHTEHRLGRRMSRDSITPGPLARHVFANDAEEIKSHRFFYGIQWTQLHLMSPPFIPRVKENQSITKYFEEEKDIVTSDSSSFVSAQENIDSEADVDSDEVARILGPHLQKWKAERVAKEKWLIGIDDCEDAELQRIKEHFGAGYEEWKARRMMDIAQLRIAKGIEPDWPHGKKKGKERKRPRDKMLRDPVVGRKAMELRKKKAFFGYTYRRPKPVYLAGSVGRSRRNAISRPTILPIAHDASASASTAL</sequence>
<dbReference type="Gene3D" id="1.10.510.10">
    <property type="entry name" value="Transferase(Phosphotransferase) domain 1"/>
    <property type="match status" value="1"/>
</dbReference>
<dbReference type="STRING" id="383855.M3AA30"/>